<dbReference type="GO" id="GO:0003677">
    <property type="term" value="F:DNA binding"/>
    <property type="evidence" value="ECO:0007669"/>
    <property type="project" value="UniProtKB-KW"/>
</dbReference>
<dbReference type="RefSeq" id="WP_160770710.1">
    <property type="nucleotide sequence ID" value="NZ_WTYV01000001.1"/>
</dbReference>
<keyword evidence="6" id="KW-1185">Reference proteome</keyword>
<dbReference type="InterPro" id="IPR036388">
    <property type="entry name" value="WH-like_DNA-bd_sf"/>
</dbReference>
<gene>
    <name evidence="5" type="ORF">GRI99_04255</name>
</gene>
<keyword evidence="2" id="KW-0238">DNA-binding</keyword>
<evidence type="ECO:0000313" key="5">
    <source>
        <dbReference type="EMBL" id="MXO70846.1"/>
    </source>
</evidence>
<comment type="caution">
    <text evidence="5">The sequence shown here is derived from an EMBL/GenBank/DDBJ whole genome shotgun (WGS) entry which is preliminary data.</text>
</comment>
<sequence length="167" mass="18545">MRVGGAKRDQSGLGDEAQRRAPRLANSDLDYGLLKDVVGFPIKVVWILGYTLLTRTIDDPPVTPQRFSMLELIGCNPGAQQTQLGAALGLSRSATTITIDFWQDRGCVERRSVPGNRRIYGIYLTEAGRETWAALRQKVRRSDAELTKNLTPEEVGQLRGLLAKIHQ</sequence>
<dbReference type="SUPFAM" id="SSF46785">
    <property type="entry name" value="Winged helix' DNA-binding domain"/>
    <property type="match status" value="1"/>
</dbReference>
<dbReference type="SMART" id="SM00347">
    <property type="entry name" value="HTH_MARR"/>
    <property type="match status" value="1"/>
</dbReference>
<dbReference type="InterPro" id="IPR000835">
    <property type="entry name" value="HTH_MarR-typ"/>
</dbReference>
<reference evidence="5 6" key="1">
    <citation type="submission" date="2019-12" db="EMBL/GenBank/DDBJ databases">
        <title>Genomic-based taxomic classification of the family Erythrobacteraceae.</title>
        <authorList>
            <person name="Xu L."/>
        </authorList>
    </citation>
    <scope>NUCLEOTIDE SEQUENCE [LARGE SCALE GENOMIC DNA]</scope>
    <source>
        <strain evidence="5 6">M0322</strain>
    </source>
</reference>
<feature type="domain" description="HTH marR-type" evidence="4">
    <location>
        <begin position="30"/>
        <end position="167"/>
    </location>
</feature>
<dbReference type="PRINTS" id="PR00598">
    <property type="entry name" value="HTHMARR"/>
</dbReference>
<evidence type="ECO:0000256" key="2">
    <source>
        <dbReference type="ARBA" id="ARBA00023125"/>
    </source>
</evidence>
<organism evidence="5 6">
    <name type="scientific">Alteraurantiacibacter buctensis</name>
    <dbReference type="NCBI Taxonomy" id="1503981"/>
    <lineage>
        <taxon>Bacteria</taxon>
        <taxon>Pseudomonadati</taxon>
        <taxon>Pseudomonadota</taxon>
        <taxon>Alphaproteobacteria</taxon>
        <taxon>Sphingomonadales</taxon>
        <taxon>Erythrobacteraceae</taxon>
        <taxon>Alteraurantiacibacter</taxon>
    </lineage>
</organism>
<dbReference type="Proteomes" id="UP000466966">
    <property type="component" value="Unassembled WGS sequence"/>
</dbReference>
<dbReference type="Gene3D" id="1.10.10.10">
    <property type="entry name" value="Winged helix-like DNA-binding domain superfamily/Winged helix DNA-binding domain"/>
    <property type="match status" value="1"/>
</dbReference>
<dbReference type="PROSITE" id="PS50995">
    <property type="entry name" value="HTH_MARR_2"/>
    <property type="match status" value="1"/>
</dbReference>
<protein>
    <submittedName>
        <fullName evidence="5">MarR family transcriptional regulator</fullName>
    </submittedName>
</protein>
<dbReference type="PANTHER" id="PTHR42756">
    <property type="entry name" value="TRANSCRIPTIONAL REGULATOR, MARR"/>
    <property type="match status" value="1"/>
</dbReference>
<dbReference type="GO" id="GO:0003700">
    <property type="term" value="F:DNA-binding transcription factor activity"/>
    <property type="evidence" value="ECO:0007669"/>
    <property type="project" value="InterPro"/>
</dbReference>
<evidence type="ECO:0000313" key="6">
    <source>
        <dbReference type="Proteomes" id="UP000466966"/>
    </source>
</evidence>
<evidence type="ECO:0000256" key="1">
    <source>
        <dbReference type="ARBA" id="ARBA00023015"/>
    </source>
</evidence>
<keyword evidence="1" id="KW-0805">Transcription regulation</keyword>
<dbReference type="OrthoDB" id="8256382at2"/>
<dbReference type="EMBL" id="WTYV01000001">
    <property type="protein sequence ID" value="MXO70846.1"/>
    <property type="molecule type" value="Genomic_DNA"/>
</dbReference>
<dbReference type="Pfam" id="PF12802">
    <property type="entry name" value="MarR_2"/>
    <property type="match status" value="1"/>
</dbReference>
<accession>A0A844YUZ1</accession>
<evidence type="ECO:0000259" key="4">
    <source>
        <dbReference type="PROSITE" id="PS50995"/>
    </source>
</evidence>
<dbReference type="AlphaFoldDB" id="A0A844YUZ1"/>
<keyword evidence="3" id="KW-0804">Transcription</keyword>
<proteinExistence type="predicted"/>
<dbReference type="PANTHER" id="PTHR42756:SF1">
    <property type="entry name" value="TRANSCRIPTIONAL REPRESSOR OF EMRAB OPERON"/>
    <property type="match status" value="1"/>
</dbReference>
<evidence type="ECO:0000256" key="3">
    <source>
        <dbReference type="ARBA" id="ARBA00023163"/>
    </source>
</evidence>
<name>A0A844YUZ1_9SPHN</name>
<dbReference type="InterPro" id="IPR036390">
    <property type="entry name" value="WH_DNA-bd_sf"/>
</dbReference>